<sequence>MNDGKIIIDKIIADADETVKKITADAKEAAEATINSYEDKAAKEKARNNKAVADEKAKVISKQISSAKMDAKKAVLAQKQIILEDVINEAEKRLLNLSDPEYANVIGTMLDSINKNLGTEVIVSSKDRVRIADVIEKKGFVLSDKTADIDGGFIIKNGDIEYNYSFNSIITIEKDDIQQIAAKILFE</sequence>
<comment type="caution">
    <text evidence="5">The sequence shown here is derived from an EMBL/GenBank/DDBJ whole genome shotgun (WGS) entry which is preliminary data.</text>
</comment>
<organism evidence="5">
    <name type="scientific">bioreactor metagenome</name>
    <dbReference type="NCBI Taxonomy" id="1076179"/>
    <lineage>
        <taxon>unclassified sequences</taxon>
        <taxon>metagenomes</taxon>
        <taxon>ecological metagenomes</taxon>
    </lineage>
</organism>
<dbReference type="GO" id="GO:0033178">
    <property type="term" value="C:proton-transporting two-sector ATPase complex, catalytic domain"/>
    <property type="evidence" value="ECO:0007669"/>
    <property type="project" value="InterPro"/>
</dbReference>
<reference evidence="5" key="1">
    <citation type="submission" date="2019-08" db="EMBL/GenBank/DDBJ databases">
        <authorList>
            <person name="Kucharzyk K."/>
            <person name="Murdoch R.W."/>
            <person name="Higgins S."/>
            <person name="Loffler F."/>
        </authorList>
    </citation>
    <scope>NUCLEOTIDE SEQUENCE</scope>
</reference>
<evidence type="ECO:0000256" key="2">
    <source>
        <dbReference type="ARBA" id="ARBA00022448"/>
    </source>
</evidence>
<comment type="similarity">
    <text evidence="1">Belongs to the V-ATPase E subunit family.</text>
</comment>
<accession>A0A645CMF0</accession>
<dbReference type="InterPro" id="IPR002842">
    <property type="entry name" value="ATPase_V1_Esu"/>
</dbReference>
<keyword evidence="4" id="KW-0175">Coiled coil</keyword>
<evidence type="ECO:0000256" key="3">
    <source>
        <dbReference type="ARBA" id="ARBA00023065"/>
    </source>
</evidence>
<dbReference type="Pfam" id="PF01991">
    <property type="entry name" value="vATP-synt_E"/>
    <property type="match status" value="1"/>
</dbReference>
<evidence type="ECO:0000256" key="1">
    <source>
        <dbReference type="ARBA" id="ARBA00005901"/>
    </source>
</evidence>
<evidence type="ECO:0000256" key="4">
    <source>
        <dbReference type="SAM" id="Coils"/>
    </source>
</evidence>
<evidence type="ECO:0000313" key="5">
    <source>
        <dbReference type="EMBL" id="MPM78230.1"/>
    </source>
</evidence>
<protein>
    <submittedName>
        <fullName evidence="5">V-type proton ATPase subunit E</fullName>
    </submittedName>
</protein>
<name>A0A645CMF0_9ZZZZ</name>
<gene>
    <name evidence="5" type="primary">atpE_44</name>
    <name evidence="5" type="ORF">SDC9_125241</name>
</gene>
<dbReference type="EMBL" id="VSSQ01028493">
    <property type="protein sequence ID" value="MPM78230.1"/>
    <property type="molecule type" value="Genomic_DNA"/>
</dbReference>
<proteinExistence type="inferred from homology"/>
<dbReference type="SUPFAM" id="SSF160527">
    <property type="entry name" value="V-type ATPase subunit E-like"/>
    <property type="match status" value="1"/>
</dbReference>
<dbReference type="AlphaFoldDB" id="A0A645CMF0"/>
<keyword evidence="3" id="KW-0406">Ion transport</keyword>
<feature type="coiled-coil region" evidence="4">
    <location>
        <begin position="12"/>
        <end position="54"/>
    </location>
</feature>
<dbReference type="Gene3D" id="3.30.2320.30">
    <property type="entry name" value="ATP synthase, E subunit, C-terminal"/>
    <property type="match status" value="1"/>
</dbReference>
<dbReference type="InterPro" id="IPR038495">
    <property type="entry name" value="ATPase_E_C"/>
</dbReference>
<keyword evidence="2" id="KW-0813">Transport</keyword>
<dbReference type="GO" id="GO:0046961">
    <property type="term" value="F:proton-transporting ATPase activity, rotational mechanism"/>
    <property type="evidence" value="ECO:0007669"/>
    <property type="project" value="InterPro"/>
</dbReference>